<dbReference type="EMBL" id="CAFBOF010000004">
    <property type="protein sequence ID" value="CAB4970592.1"/>
    <property type="molecule type" value="Genomic_DNA"/>
</dbReference>
<evidence type="ECO:0000313" key="2">
    <source>
        <dbReference type="EMBL" id="CAB4912220.1"/>
    </source>
</evidence>
<evidence type="ECO:0000313" key="1">
    <source>
        <dbReference type="EMBL" id="CAB4729795.1"/>
    </source>
</evidence>
<protein>
    <submittedName>
        <fullName evidence="1">Unannotated protein</fullName>
    </submittedName>
</protein>
<dbReference type="EMBL" id="CAFBMM010000068">
    <property type="protein sequence ID" value="CAB4912220.1"/>
    <property type="molecule type" value="Genomic_DNA"/>
</dbReference>
<accession>A0A6J6S579</accession>
<name>A0A6J6S579_9ZZZZ</name>
<dbReference type="AlphaFoldDB" id="A0A6J6S579"/>
<organism evidence="1">
    <name type="scientific">freshwater metagenome</name>
    <dbReference type="NCBI Taxonomy" id="449393"/>
    <lineage>
        <taxon>unclassified sequences</taxon>
        <taxon>metagenomes</taxon>
        <taxon>ecological metagenomes</taxon>
    </lineage>
</organism>
<evidence type="ECO:0000313" key="4">
    <source>
        <dbReference type="EMBL" id="CAB5015860.1"/>
    </source>
</evidence>
<dbReference type="EMBL" id="CAFBPQ010000005">
    <property type="protein sequence ID" value="CAB5015860.1"/>
    <property type="molecule type" value="Genomic_DNA"/>
</dbReference>
<sequence length="101" mass="10976">MAEVTEFTLHVKPGHYEQVAEIYSEFAHDYLELNPSLISVLVVGDPGQGIVRGIGVFNTAADAAAVNSDQIFANFNDQIAPLISGNPERVLLDLLHAWSKV</sequence>
<dbReference type="SUPFAM" id="SSF54909">
    <property type="entry name" value="Dimeric alpha+beta barrel"/>
    <property type="match status" value="1"/>
</dbReference>
<evidence type="ECO:0000313" key="3">
    <source>
        <dbReference type="EMBL" id="CAB4970592.1"/>
    </source>
</evidence>
<dbReference type="InterPro" id="IPR011008">
    <property type="entry name" value="Dimeric_a/b-barrel"/>
</dbReference>
<reference evidence="1" key="1">
    <citation type="submission" date="2020-05" db="EMBL/GenBank/DDBJ databases">
        <authorList>
            <person name="Chiriac C."/>
            <person name="Salcher M."/>
            <person name="Ghai R."/>
            <person name="Kavagutti S V."/>
        </authorList>
    </citation>
    <scope>NUCLEOTIDE SEQUENCE</scope>
</reference>
<proteinExistence type="predicted"/>
<dbReference type="EMBL" id="CAEZYK010000078">
    <property type="protein sequence ID" value="CAB4729795.1"/>
    <property type="molecule type" value="Genomic_DNA"/>
</dbReference>
<gene>
    <name evidence="1" type="ORF">UFOPK2683_01209</name>
    <name evidence="2" type="ORF">UFOPK3605_01192</name>
    <name evidence="3" type="ORF">UFOPK3897_00390</name>
    <name evidence="4" type="ORF">UFOPK4121_00335</name>
</gene>